<evidence type="ECO:0000313" key="1">
    <source>
        <dbReference type="EMBL" id="SVD15315.1"/>
    </source>
</evidence>
<accession>A0A382T0Q9</accession>
<dbReference type="AlphaFoldDB" id="A0A382T0Q9"/>
<name>A0A382T0Q9_9ZZZZ</name>
<reference evidence="1" key="1">
    <citation type="submission" date="2018-05" db="EMBL/GenBank/DDBJ databases">
        <authorList>
            <person name="Lanie J.A."/>
            <person name="Ng W.-L."/>
            <person name="Kazmierczak K.M."/>
            <person name="Andrzejewski T.M."/>
            <person name="Davidsen T.M."/>
            <person name="Wayne K.J."/>
            <person name="Tettelin H."/>
            <person name="Glass J.I."/>
            <person name="Rusch D."/>
            <person name="Podicherti R."/>
            <person name="Tsui H.-C.T."/>
            <person name="Winkler M.E."/>
        </authorList>
    </citation>
    <scope>NUCLEOTIDE SEQUENCE</scope>
</reference>
<protein>
    <submittedName>
        <fullName evidence="1">Uncharacterized protein</fullName>
    </submittedName>
</protein>
<proteinExistence type="predicted"/>
<sequence length="79" mass="9341">MGKIVSEKLATKDDWIFSKSFHSFKIYKVNSLKDYIKQREKDTGLKNIFLEKIDSKKPRKKIIKIILDKLGIKLSEKKK</sequence>
<gene>
    <name evidence="1" type="ORF">METZ01_LOCUS368169</name>
</gene>
<organism evidence="1">
    <name type="scientific">marine metagenome</name>
    <dbReference type="NCBI Taxonomy" id="408172"/>
    <lineage>
        <taxon>unclassified sequences</taxon>
        <taxon>metagenomes</taxon>
        <taxon>ecological metagenomes</taxon>
    </lineage>
</organism>
<dbReference type="EMBL" id="UINC01132787">
    <property type="protein sequence ID" value="SVD15315.1"/>
    <property type="molecule type" value="Genomic_DNA"/>
</dbReference>